<evidence type="ECO:0000313" key="4">
    <source>
        <dbReference type="EMBL" id="KRO78913.1"/>
    </source>
</evidence>
<feature type="active site" description="Charge relay system" evidence="2">
    <location>
        <position position="321"/>
    </location>
</feature>
<evidence type="ECO:0000313" key="5">
    <source>
        <dbReference type="Proteomes" id="UP000051547"/>
    </source>
</evidence>
<dbReference type="PIRSF" id="PIRSF005211">
    <property type="entry name" value="Ab_hydro_YheT"/>
    <property type="match status" value="1"/>
</dbReference>
<dbReference type="Proteomes" id="UP000051547">
    <property type="component" value="Unassembled WGS sequence"/>
</dbReference>
<name>A0A0R2SV54_9GAMM</name>
<protein>
    <recommendedName>
        <fullName evidence="3">AB hydrolase-1 domain-containing protein</fullName>
    </recommendedName>
</protein>
<feature type="active site" description="Charge relay system" evidence="2">
    <location>
        <position position="293"/>
    </location>
</feature>
<dbReference type="InterPro" id="IPR000073">
    <property type="entry name" value="AB_hydrolase_1"/>
</dbReference>
<sequence>MSYSTNIFKPPLLASNAHAQTLWRRFTPLAVFEQFRERIELADGDFIDIDWAGPAPSDSSRHRIVVLLHGLCGSSQSPYIIELQRELALSSVASVALNFRGCSGEFNRLARAYHSGVTEDLDEVFNILQEQYPAHHFLFAGYSLGASVLLNWLAEKGEQESHSTAVPAASTCRAVAVSTPFQLADCSRAMLGGTSAFYGDYFVKLLNRDFINKVEHLETLASLGNPLAFDAATTLRGLLNNAVDLTSIWRFDDQLTAPLHGFANADDYYARCSSGPKLKRINARTLLIQSADDPLIPPAALPSPEDLGSATELQLSDRGGHVGFIARGNRAWLEQQIARFLLSSD</sequence>
<dbReference type="PANTHER" id="PTHR10794">
    <property type="entry name" value="ABHYDROLASE DOMAIN-CONTAINING PROTEIN"/>
    <property type="match status" value="1"/>
</dbReference>
<dbReference type="InterPro" id="IPR050960">
    <property type="entry name" value="AB_hydrolase_4_sf"/>
</dbReference>
<evidence type="ECO:0000256" key="1">
    <source>
        <dbReference type="ARBA" id="ARBA00010884"/>
    </source>
</evidence>
<dbReference type="GO" id="GO:0047372">
    <property type="term" value="F:monoacylglycerol lipase activity"/>
    <property type="evidence" value="ECO:0007669"/>
    <property type="project" value="TreeGrafter"/>
</dbReference>
<reference evidence="4 5" key="1">
    <citation type="submission" date="2015-10" db="EMBL/GenBank/DDBJ databases">
        <title>Metagenome-Assembled Genomes uncover a global brackish microbiome.</title>
        <authorList>
            <person name="Hugerth L.W."/>
            <person name="Larsson J."/>
            <person name="Alneberg J."/>
            <person name="Lindh M.V."/>
            <person name="Legrand C."/>
            <person name="Pinhassi J."/>
            <person name="Andersson A.F."/>
        </authorList>
    </citation>
    <scope>NUCLEOTIDE SEQUENCE [LARGE SCALE GENOMIC DNA]</scope>
    <source>
        <strain evidence="4">BACL4 MAG-120920-bin41</strain>
    </source>
</reference>
<evidence type="ECO:0000256" key="2">
    <source>
        <dbReference type="PIRSR" id="PIRSR005211-1"/>
    </source>
</evidence>
<dbReference type="InterPro" id="IPR012020">
    <property type="entry name" value="ABHD4"/>
</dbReference>
<dbReference type="Pfam" id="PF00561">
    <property type="entry name" value="Abhydrolase_1"/>
    <property type="match status" value="1"/>
</dbReference>
<comment type="similarity">
    <text evidence="1">Belongs to the AB hydrolase superfamily. AB hydrolase 4 family.</text>
</comment>
<feature type="active site" description="Charge relay system" evidence="2">
    <location>
        <position position="143"/>
    </location>
</feature>
<proteinExistence type="inferred from homology"/>
<feature type="domain" description="AB hydrolase-1" evidence="3">
    <location>
        <begin position="64"/>
        <end position="325"/>
    </location>
</feature>
<dbReference type="GO" id="GO:0034338">
    <property type="term" value="F:short-chain carboxylesterase activity"/>
    <property type="evidence" value="ECO:0007669"/>
    <property type="project" value="TreeGrafter"/>
</dbReference>
<dbReference type="Gene3D" id="3.40.50.1820">
    <property type="entry name" value="alpha/beta hydrolase"/>
    <property type="match status" value="1"/>
</dbReference>
<gene>
    <name evidence="4" type="ORF">ABR72_01715</name>
</gene>
<organism evidence="4 5">
    <name type="scientific">OM182 bacterium BACL3 MAG-120920-bin41</name>
    <dbReference type="NCBI Taxonomy" id="1655580"/>
    <lineage>
        <taxon>Bacteria</taxon>
        <taxon>Pseudomonadati</taxon>
        <taxon>Pseudomonadota</taxon>
        <taxon>Gammaproteobacteria</taxon>
        <taxon>OMG group</taxon>
        <taxon>OM182 clade</taxon>
    </lineage>
</organism>
<comment type="caution">
    <text evidence="4">The sequence shown here is derived from an EMBL/GenBank/DDBJ whole genome shotgun (WGS) entry which is preliminary data.</text>
</comment>
<dbReference type="AlphaFoldDB" id="A0A0R2SV54"/>
<dbReference type="InterPro" id="IPR029058">
    <property type="entry name" value="AB_hydrolase_fold"/>
</dbReference>
<dbReference type="PANTHER" id="PTHR10794:SF94">
    <property type="entry name" value="ESTERASE YHET-RELATED"/>
    <property type="match status" value="1"/>
</dbReference>
<evidence type="ECO:0000259" key="3">
    <source>
        <dbReference type="Pfam" id="PF00561"/>
    </source>
</evidence>
<accession>A0A0R2SV54</accession>
<dbReference type="SUPFAM" id="SSF53474">
    <property type="entry name" value="alpha/beta-Hydrolases"/>
    <property type="match status" value="1"/>
</dbReference>
<dbReference type="EMBL" id="LIBE01000450">
    <property type="protein sequence ID" value="KRO78913.1"/>
    <property type="molecule type" value="Genomic_DNA"/>
</dbReference>